<dbReference type="RefSeq" id="XP_053591119.1">
    <property type="nucleotide sequence ID" value="XM_053722474.1"/>
</dbReference>
<comment type="caution">
    <text evidence="1">The sequence shown here is derived from an EMBL/GenBank/DDBJ whole genome shotgun (WGS) entry which is preliminary data.</text>
</comment>
<accession>A0A6A5HPJ6</accession>
<name>A0A6A5HPJ6_CAERE</name>
<dbReference type="AlphaFoldDB" id="A0A6A5HPJ6"/>
<proteinExistence type="predicted"/>
<evidence type="ECO:0000313" key="2">
    <source>
        <dbReference type="Proteomes" id="UP000483820"/>
    </source>
</evidence>
<gene>
    <name evidence="1" type="ORF">GCK72_000408</name>
</gene>
<protein>
    <recommendedName>
        <fullName evidence="3">DUF38 domain-containing protein</fullName>
    </recommendedName>
</protein>
<dbReference type="InterPro" id="IPR009497">
    <property type="entry name" value="Regulator_protein_PHA-1"/>
</dbReference>
<organism evidence="1 2">
    <name type="scientific">Caenorhabditis remanei</name>
    <name type="common">Caenorhabditis vulgaris</name>
    <dbReference type="NCBI Taxonomy" id="31234"/>
    <lineage>
        <taxon>Eukaryota</taxon>
        <taxon>Metazoa</taxon>
        <taxon>Ecdysozoa</taxon>
        <taxon>Nematoda</taxon>
        <taxon>Chromadorea</taxon>
        <taxon>Rhabditida</taxon>
        <taxon>Rhabditina</taxon>
        <taxon>Rhabditomorpha</taxon>
        <taxon>Rhabditoidea</taxon>
        <taxon>Rhabditidae</taxon>
        <taxon>Peloderinae</taxon>
        <taxon>Caenorhabditis</taxon>
    </lineage>
</organism>
<reference evidence="1 2" key="1">
    <citation type="submission" date="2019-12" db="EMBL/GenBank/DDBJ databases">
        <title>Chromosome-level assembly of the Caenorhabditis remanei genome.</title>
        <authorList>
            <person name="Teterina A.A."/>
            <person name="Willis J.H."/>
            <person name="Phillips P.C."/>
        </authorList>
    </citation>
    <scope>NUCLEOTIDE SEQUENCE [LARGE SCALE GENOMIC DNA]</scope>
    <source>
        <strain evidence="1 2">PX506</strain>
        <tissue evidence="1">Whole organism</tissue>
    </source>
</reference>
<dbReference type="Pfam" id="PF06542">
    <property type="entry name" value="PHA-1"/>
    <property type="match status" value="1"/>
</dbReference>
<evidence type="ECO:0008006" key="3">
    <source>
        <dbReference type="Google" id="ProtNLM"/>
    </source>
</evidence>
<sequence length="276" mass="32318">MSELLFRKVLNNEHLLENILDHLSEDFTKNVSIRLVNSSFNANFLRSIRLNYRRMKMECIGAPENVFYPETIKDHIYINYRKVKKTVVPNYFRFLRNVAKVKVEEIIVKNISNAGRVFAEKFHDLVYNELIGSNRANVSKLIGLGELCAECDDCNEMIHQCREYGPVLFDTLCRLSSFKIFDKLHVTSRTLEDFANFCSFFAGCKEDSVVLLDSVVRPEISVDHLVLWINESKVFYENGVKKRDHYYMPREVIDIMLKRSQDKPRIRQAVTVTLLF</sequence>
<dbReference type="KEGG" id="crq:GCK72_000408"/>
<dbReference type="Proteomes" id="UP000483820">
    <property type="component" value="Chromosome I"/>
</dbReference>
<dbReference type="EMBL" id="WUAV01000001">
    <property type="protein sequence ID" value="KAF1768596.1"/>
    <property type="molecule type" value="Genomic_DNA"/>
</dbReference>
<evidence type="ECO:0000313" key="1">
    <source>
        <dbReference type="EMBL" id="KAF1768596.1"/>
    </source>
</evidence>
<dbReference type="GeneID" id="78773089"/>
<dbReference type="CTD" id="78773089"/>